<name>A0A2P5XKE7_GOSBA</name>
<proteinExistence type="predicted"/>
<reference evidence="1 2" key="1">
    <citation type="submission" date="2015-01" db="EMBL/GenBank/DDBJ databases">
        <title>Genome of allotetraploid Gossypium barbadense reveals genomic plasticity and fiber elongation in cotton evolution.</title>
        <authorList>
            <person name="Chen X."/>
            <person name="Liu X."/>
            <person name="Zhao B."/>
            <person name="Zheng H."/>
            <person name="Hu Y."/>
            <person name="Lu G."/>
            <person name="Yang C."/>
            <person name="Chen J."/>
            <person name="Shan C."/>
            <person name="Zhang L."/>
            <person name="Zhou Y."/>
            <person name="Wang L."/>
            <person name="Guo W."/>
            <person name="Bai Y."/>
            <person name="Ruan J."/>
            <person name="Shangguan X."/>
            <person name="Mao Y."/>
            <person name="Jiang J."/>
            <person name="Zhu Y."/>
            <person name="Lei J."/>
            <person name="Kang H."/>
            <person name="Chen S."/>
            <person name="He X."/>
            <person name="Wang R."/>
            <person name="Wang Y."/>
            <person name="Chen J."/>
            <person name="Wang L."/>
            <person name="Yu S."/>
            <person name="Wang B."/>
            <person name="Wei J."/>
            <person name="Song S."/>
            <person name="Lu X."/>
            <person name="Gao Z."/>
            <person name="Gu W."/>
            <person name="Deng X."/>
            <person name="Ma D."/>
            <person name="Wang S."/>
            <person name="Liang W."/>
            <person name="Fang L."/>
            <person name="Cai C."/>
            <person name="Zhu X."/>
            <person name="Zhou B."/>
            <person name="Zhang Y."/>
            <person name="Chen Z."/>
            <person name="Xu S."/>
            <person name="Zhu R."/>
            <person name="Wang S."/>
            <person name="Zhang T."/>
            <person name="Zhao G."/>
        </authorList>
    </citation>
    <scope>NUCLEOTIDE SEQUENCE [LARGE SCALE GENOMIC DNA]</scope>
    <source>
        <strain evidence="2">cv. Xinhai21</strain>
        <tissue evidence="1">Leaf</tissue>
    </source>
</reference>
<dbReference type="AlphaFoldDB" id="A0A2P5XKE7"/>
<evidence type="ECO:0000313" key="1">
    <source>
        <dbReference type="EMBL" id="PPS03806.1"/>
    </source>
</evidence>
<dbReference type="Proteomes" id="UP000239757">
    <property type="component" value="Unassembled WGS sequence"/>
</dbReference>
<evidence type="ECO:0000313" key="2">
    <source>
        <dbReference type="Proteomes" id="UP000239757"/>
    </source>
</evidence>
<sequence>MNNIFRKKTFIYNSYVNTSTPPAATPTVTLDDIYHTQQRHSEQIGQLQQQQDRIEAYLQQLCQHFNNLTPDCIAVPERS</sequence>
<protein>
    <submittedName>
        <fullName evidence="1">Uncharacterized protein</fullName>
    </submittedName>
</protein>
<dbReference type="EMBL" id="KZ664689">
    <property type="protein sequence ID" value="PPS03806.1"/>
    <property type="molecule type" value="Genomic_DNA"/>
</dbReference>
<organism evidence="1 2">
    <name type="scientific">Gossypium barbadense</name>
    <name type="common">Sea Island cotton</name>
    <name type="synonym">Hibiscus barbadensis</name>
    <dbReference type="NCBI Taxonomy" id="3634"/>
    <lineage>
        <taxon>Eukaryota</taxon>
        <taxon>Viridiplantae</taxon>
        <taxon>Streptophyta</taxon>
        <taxon>Embryophyta</taxon>
        <taxon>Tracheophyta</taxon>
        <taxon>Spermatophyta</taxon>
        <taxon>Magnoliopsida</taxon>
        <taxon>eudicotyledons</taxon>
        <taxon>Gunneridae</taxon>
        <taxon>Pentapetalae</taxon>
        <taxon>rosids</taxon>
        <taxon>malvids</taxon>
        <taxon>Malvales</taxon>
        <taxon>Malvaceae</taxon>
        <taxon>Malvoideae</taxon>
        <taxon>Gossypium</taxon>
    </lineage>
</organism>
<accession>A0A2P5XKE7</accession>
<gene>
    <name evidence="1" type="ORF">GOBAR_AA16843</name>
</gene>